<reference evidence="9" key="1">
    <citation type="submission" date="2021-05" db="EMBL/GenBank/DDBJ databases">
        <authorList>
            <person name="Pietrasiak N."/>
            <person name="Ward R."/>
            <person name="Stajich J.E."/>
            <person name="Kurbessoian T."/>
        </authorList>
    </citation>
    <scope>NUCLEOTIDE SEQUENCE</scope>
    <source>
        <strain evidence="9">CPER-KK1</strain>
    </source>
</reference>
<name>A0A951UA26_9CYAN</name>
<comment type="similarity">
    <text evidence="2">Belongs to the MgtC/SapB family.</text>
</comment>
<dbReference type="EMBL" id="JAHHIF010000015">
    <property type="protein sequence ID" value="MBW4545382.1"/>
    <property type="molecule type" value="Genomic_DNA"/>
</dbReference>
<organism evidence="9 10">
    <name type="scientific">Symplocastrum torsivum CPER-KK1</name>
    <dbReference type="NCBI Taxonomy" id="450513"/>
    <lineage>
        <taxon>Bacteria</taxon>
        <taxon>Bacillati</taxon>
        <taxon>Cyanobacteriota</taxon>
        <taxon>Cyanophyceae</taxon>
        <taxon>Oscillatoriophycideae</taxon>
        <taxon>Oscillatoriales</taxon>
        <taxon>Microcoleaceae</taxon>
        <taxon>Symplocastrum</taxon>
    </lineage>
</organism>
<feature type="domain" description="MgtC/SapB/SrpB/YhiD N-terminal" evidence="8">
    <location>
        <begin position="18"/>
        <end position="165"/>
    </location>
</feature>
<dbReference type="Proteomes" id="UP000753908">
    <property type="component" value="Unassembled WGS sequence"/>
</dbReference>
<keyword evidence="5 7" id="KW-1133">Transmembrane helix</keyword>
<feature type="transmembrane region" description="Helical" evidence="7">
    <location>
        <begin position="128"/>
        <end position="157"/>
    </location>
</feature>
<dbReference type="PANTHER" id="PTHR33778">
    <property type="entry name" value="PROTEIN MGTC"/>
    <property type="match status" value="1"/>
</dbReference>
<sequence>MSSMFFSPSDWQSMTFRLTLALLVGCTLGINRERTGRPAGMRTFMIVSLGAALFVMLPLQTEIGDTLSSTSANDAEVMARSTALNAMARIAQGVATGVGFLGAGMILQESRQGLGRVEVKGLTSAATIWLAGGLGAAAGCGLWQMSLIGTLMALVVLSGVKRLKKSSLIHLDNDKQQEIDESDSWD</sequence>
<evidence type="ECO:0000313" key="9">
    <source>
        <dbReference type="EMBL" id="MBW4545382.1"/>
    </source>
</evidence>
<evidence type="ECO:0000256" key="4">
    <source>
        <dbReference type="ARBA" id="ARBA00022692"/>
    </source>
</evidence>
<proteinExistence type="inferred from homology"/>
<evidence type="ECO:0000256" key="1">
    <source>
        <dbReference type="ARBA" id="ARBA00004651"/>
    </source>
</evidence>
<dbReference type="InterPro" id="IPR049177">
    <property type="entry name" value="MgtC_SapB_SrpB_YhiD_N"/>
</dbReference>
<reference evidence="9" key="2">
    <citation type="journal article" date="2022" name="Microbiol. Resour. Announc.">
        <title>Metagenome Sequencing to Explore Phylogenomics of Terrestrial Cyanobacteria.</title>
        <authorList>
            <person name="Ward R.D."/>
            <person name="Stajich J.E."/>
            <person name="Johansen J.R."/>
            <person name="Huntemann M."/>
            <person name="Clum A."/>
            <person name="Foster B."/>
            <person name="Foster B."/>
            <person name="Roux S."/>
            <person name="Palaniappan K."/>
            <person name="Varghese N."/>
            <person name="Mukherjee S."/>
            <person name="Reddy T.B.K."/>
            <person name="Daum C."/>
            <person name="Copeland A."/>
            <person name="Chen I.A."/>
            <person name="Ivanova N.N."/>
            <person name="Kyrpides N.C."/>
            <person name="Shapiro N."/>
            <person name="Eloe-Fadrosh E.A."/>
            <person name="Pietrasiak N."/>
        </authorList>
    </citation>
    <scope>NUCLEOTIDE SEQUENCE</scope>
    <source>
        <strain evidence="9">CPER-KK1</strain>
    </source>
</reference>
<keyword evidence="4 7" id="KW-0812">Transmembrane</keyword>
<evidence type="ECO:0000256" key="2">
    <source>
        <dbReference type="ARBA" id="ARBA00009298"/>
    </source>
</evidence>
<keyword evidence="3" id="KW-1003">Cell membrane</keyword>
<dbReference type="PANTHER" id="PTHR33778:SF1">
    <property type="entry name" value="MAGNESIUM TRANSPORTER YHID-RELATED"/>
    <property type="match status" value="1"/>
</dbReference>
<feature type="transmembrane region" description="Helical" evidence="7">
    <location>
        <begin position="42"/>
        <end position="59"/>
    </location>
</feature>
<dbReference type="GO" id="GO:0005886">
    <property type="term" value="C:plasma membrane"/>
    <property type="evidence" value="ECO:0007669"/>
    <property type="project" value="UniProtKB-SubCell"/>
</dbReference>
<comment type="caution">
    <text evidence="9">The sequence shown here is derived from an EMBL/GenBank/DDBJ whole genome shotgun (WGS) entry which is preliminary data.</text>
</comment>
<evidence type="ECO:0000256" key="5">
    <source>
        <dbReference type="ARBA" id="ARBA00022989"/>
    </source>
</evidence>
<dbReference type="AlphaFoldDB" id="A0A951UA26"/>
<evidence type="ECO:0000256" key="7">
    <source>
        <dbReference type="SAM" id="Phobius"/>
    </source>
</evidence>
<evidence type="ECO:0000256" key="3">
    <source>
        <dbReference type="ARBA" id="ARBA00022475"/>
    </source>
</evidence>
<gene>
    <name evidence="9" type="ORF">KME25_13180</name>
</gene>
<evidence type="ECO:0000259" key="8">
    <source>
        <dbReference type="Pfam" id="PF02308"/>
    </source>
</evidence>
<evidence type="ECO:0000256" key="6">
    <source>
        <dbReference type="ARBA" id="ARBA00023136"/>
    </source>
</evidence>
<comment type="subcellular location">
    <subcellularLocation>
        <location evidence="1">Cell membrane</location>
        <topology evidence="1">Multi-pass membrane protein</topology>
    </subcellularLocation>
</comment>
<keyword evidence="6 7" id="KW-0472">Membrane</keyword>
<evidence type="ECO:0000313" key="10">
    <source>
        <dbReference type="Proteomes" id="UP000753908"/>
    </source>
</evidence>
<dbReference type="PRINTS" id="PR01837">
    <property type="entry name" value="MGTCSAPBPROT"/>
</dbReference>
<dbReference type="InterPro" id="IPR003416">
    <property type="entry name" value="MgtC/SapB/SrpB/YhiD_fam"/>
</dbReference>
<protein>
    <submittedName>
        <fullName evidence="9">MgtC/SapB family protein</fullName>
    </submittedName>
</protein>
<dbReference type="Pfam" id="PF02308">
    <property type="entry name" value="MgtC"/>
    <property type="match status" value="1"/>
</dbReference>
<accession>A0A951UA26</accession>